<keyword evidence="1" id="KW-0732">Signal</keyword>
<gene>
    <name evidence="2" type="ORF">FIV36_24900</name>
</gene>
<dbReference type="EMBL" id="VFET01000027">
    <property type="protein sequence ID" value="TWS01501.1"/>
    <property type="molecule type" value="Genomic_DNA"/>
</dbReference>
<evidence type="ECO:0000256" key="1">
    <source>
        <dbReference type="SAM" id="SignalP"/>
    </source>
</evidence>
<sequence>MNKWIFLLSITAASMASAADMSKTCLVATCNPGDKAVTYSTKSDFFYACQTRELSEYTNTAIGIASVMYQLTGKLPNISPETGDPELEGENGELIATLRSRAKVSTFDEALQRCEIGKNKQNVLIMNNPEDSHSIWVSTQGKNAFWMPKGFLNKR</sequence>
<dbReference type="RefSeq" id="WP_010567955.1">
    <property type="nucleotide sequence ID" value="NZ_LT629689.1"/>
</dbReference>
<protein>
    <submittedName>
        <fullName evidence="2">Uncharacterized protein</fullName>
    </submittedName>
</protein>
<evidence type="ECO:0000313" key="2">
    <source>
        <dbReference type="EMBL" id="TWS01501.1"/>
    </source>
</evidence>
<organism evidence="2 3">
    <name type="scientific">Pseudomonas extremaustralis</name>
    <dbReference type="NCBI Taxonomy" id="359110"/>
    <lineage>
        <taxon>Bacteria</taxon>
        <taxon>Pseudomonadati</taxon>
        <taxon>Pseudomonadota</taxon>
        <taxon>Gammaproteobacteria</taxon>
        <taxon>Pseudomonadales</taxon>
        <taxon>Pseudomonadaceae</taxon>
        <taxon>Pseudomonas</taxon>
    </lineage>
</organism>
<dbReference type="OrthoDB" id="7029963at2"/>
<feature type="signal peptide" evidence="1">
    <location>
        <begin position="1"/>
        <end position="18"/>
    </location>
</feature>
<comment type="caution">
    <text evidence="2">The sequence shown here is derived from an EMBL/GenBank/DDBJ whole genome shotgun (WGS) entry which is preliminary data.</text>
</comment>
<dbReference type="AlphaFoldDB" id="A0A5C5QBT6"/>
<proteinExistence type="predicted"/>
<dbReference type="Proteomes" id="UP000317951">
    <property type="component" value="Unassembled WGS sequence"/>
</dbReference>
<feature type="chain" id="PRO_5022737558" evidence="1">
    <location>
        <begin position="19"/>
        <end position="155"/>
    </location>
</feature>
<accession>A0A5C5QBT6</accession>
<dbReference type="GeneID" id="78557442"/>
<evidence type="ECO:0000313" key="3">
    <source>
        <dbReference type="Proteomes" id="UP000317951"/>
    </source>
</evidence>
<reference evidence="2 3" key="1">
    <citation type="submission" date="2019-06" db="EMBL/GenBank/DDBJ databases">
        <title>Pseudomonas bimorpha sp. nov. isolated from bovine raw milk and skim milk concentrate.</title>
        <authorList>
            <person name="Hofmann K."/>
            <person name="Huptas C."/>
            <person name="Doll E."/>
            <person name="Scherer S."/>
            <person name="Wenning M."/>
        </authorList>
    </citation>
    <scope>NUCLEOTIDE SEQUENCE [LARGE SCALE GENOMIC DNA]</scope>
    <source>
        <strain evidence="2 3">DSM 17835</strain>
    </source>
</reference>
<name>A0A5C5QBT6_9PSED</name>